<evidence type="ECO:0000313" key="3">
    <source>
        <dbReference type="Proteomes" id="UP001497744"/>
    </source>
</evidence>
<proteinExistence type="predicted"/>
<gene>
    <name evidence="2" type="ORF">BcabD6B2_38260</name>
</gene>
<reference evidence="2 3" key="1">
    <citation type="submission" date="2021-06" db="EMBL/GenBank/DDBJ databases">
        <title>Genome sequence of Babesia caballi.</title>
        <authorList>
            <person name="Yamagishi J."/>
            <person name="Kidaka T."/>
            <person name="Ochi A."/>
        </authorList>
    </citation>
    <scope>NUCLEOTIDE SEQUENCE [LARGE SCALE GENOMIC DNA]</scope>
    <source>
        <strain evidence="2">USDA-D6B2</strain>
    </source>
</reference>
<protein>
    <submittedName>
        <fullName evidence="2">Primosomal protein</fullName>
    </submittedName>
</protein>
<keyword evidence="3" id="KW-1185">Reference proteome</keyword>
<sequence length="464" mass="51155">MAPRPPPPQMHTIEIYVYTSALCRPPSGRPRSVEAGGRALRQQAALLLLDPLLYGVHVQGPRPPAELRRPQLLLLHLDVRPLPAHVVAVAEQGPVPYALDVLDYPRKRALGLLSLRRVALPQPAVPRRSPADPADQRPAPLRGCAARPARKQVVRQRPREHPLAVVPRRPLRPPRPVLLVEPLGDVLALRQVAFDAIEYVVGGVYVDAMPVRRAPLRLQRVVVPLRPQRGVDAERLLRARRVGPDPQVRHRRPAPPAQPAAPREQRRLVAVPRVVQCVPAAPGRRRSAREERAALGRVRRFPALDAPQVEGQIRRRRVTWRVQDSRLQRPPLRRHAEQRVGGPRDRVYSAAQQLRGLCAAPQPVPYPPPRQLPWVLACSQSVSGGVASALAQPVARAEDGAPAGVESQAAAVGEQRHRTSFEVSRESPPRVTGLYCLCCSSSAAAHHCRCGSGHFRCICDAPQF</sequence>
<organism evidence="2 3">
    <name type="scientific">Babesia caballi</name>
    <dbReference type="NCBI Taxonomy" id="5871"/>
    <lineage>
        <taxon>Eukaryota</taxon>
        <taxon>Sar</taxon>
        <taxon>Alveolata</taxon>
        <taxon>Apicomplexa</taxon>
        <taxon>Aconoidasida</taxon>
        <taxon>Piroplasmida</taxon>
        <taxon>Babesiidae</taxon>
        <taxon>Babesia</taxon>
    </lineage>
</organism>
<feature type="region of interest" description="Disordered" evidence="1">
    <location>
        <begin position="241"/>
        <end position="265"/>
    </location>
</feature>
<comment type="caution">
    <text evidence="2">The sequence shown here is derived from an EMBL/GenBank/DDBJ whole genome shotgun (WGS) entry which is preliminary data.</text>
</comment>
<feature type="region of interest" description="Disordered" evidence="1">
    <location>
        <begin position="124"/>
        <end position="160"/>
    </location>
</feature>
<accession>A0AAV4LZ16</accession>
<evidence type="ECO:0000313" key="2">
    <source>
        <dbReference type="EMBL" id="GIX64391.1"/>
    </source>
</evidence>
<dbReference type="GeneID" id="94195872"/>
<dbReference type="Proteomes" id="UP001497744">
    <property type="component" value="Unassembled WGS sequence"/>
</dbReference>
<dbReference type="AlphaFoldDB" id="A0AAV4LZ16"/>
<name>A0AAV4LZ16_BABCB</name>
<evidence type="ECO:0000256" key="1">
    <source>
        <dbReference type="SAM" id="MobiDB-lite"/>
    </source>
</evidence>
<dbReference type="EMBL" id="BPLF01000003">
    <property type="protein sequence ID" value="GIX64391.1"/>
    <property type="molecule type" value="Genomic_DNA"/>
</dbReference>
<dbReference type="RefSeq" id="XP_067716460.1">
    <property type="nucleotide sequence ID" value="XM_067860359.1"/>
</dbReference>